<feature type="compositionally biased region" description="Gly residues" evidence="1">
    <location>
        <begin position="33"/>
        <end position="53"/>
    </location>
</feature>
<evidence type="ECO:0000313" key="2">
    <source>
        <dbReference type="EMBL" id="VDD58483.1"/>
    </source>
</evidence>
<reference evidence="2" key="1">
    <citation type="submission" date="2018-11" db="EMBL/GenBank/DDBJ databases">
        <authorList>
            <consortium name="Genoscope - CEA"/>
            <person name="William W."/>
        </authorList>
    </citation>
    <scope>NUCLEOTIDE SEQUENCE</scope>
</reference>
<gene>
    <name evidence="2" type="ORF">BOLC8T51712H</name>
</gene>
<sequence>MEEEKPEVEMLVKKKRWRHGYGGKHNVYDGHASGNGRGRVLCGGEGGRTGRSGVGMEEVTVEELMA</sequence>
<evidence type="ECO:0000256" key="1">
    <source>
        <dbReference type="SAM" id="MobiDB-lite"/>
    </source>
</evidence>
<feature type="region of interest" description="Disordered" evidence="1">
    <location>
        <begin position="24"/>
        <end position="66"/>
    </location>
</feature>
<dbReference type="AlphaFoldDB" id="A0A3P6FKC7"/>
<dbReference type="EMBL" id="LR031879">
    <property type="protein sequence ID" value="VDD58483.1"/>
    <property type="molecule type" value="Genomic_DNA"/>
</dbReference>
<protein>
    <submittedName>
        <fullName evidence="2">Uncharacterized protein</fullName>
    </submittedName>
</protein>
<name>A0A3P6FKC7_BRAOL</name>
<accession>A0A3P6FKC7</accession>
<proteinExistence type="predicted"/>
<organism evidence="2">
    <name type="scientific">Brassica oleracea</name>
    <name type="common">Wild cabbage</name>
    <dbReference type="NCBI Taxonomy" id="3712"/>
    <lineage>
        <taxon>Eukaryota</taxon>
        <taxon>Viridiplantae</taxon>
        <taxon>Streptophyta</taxon>
        <taxon>Embryophyta</taxon>
        <taxon>Tracheophyta</taxon>
        <taxon>Spermatophyta</taxon>
        <taxon>Magnoliopsida</taxon>
        <taxon>eudicotyledons</taxon>
        <taxon>Gunneridae</taxon>
        <taxon>Pentapetalae</taxon>
        <taxon>rosids</taxon>
        <taxon>malvids</taxon>
        <taxon>Brassicales</taxon>
        <taxon>Brassicaceae</taxon>
        <taxon>Brassiceae</taxon>
        <taxon>Brassica</taxon>
    </lineage>
</organism>